<dbReference type="RefSeq" id="WP_184959951.1">
    <property type="nucleotide sequence ID" value="NZ_JACHIN010000002.1"/>
</dbReference>
<dbReference type="PANTHER" id="PTHR11006">
    <property type="entry name" value="PROTEIN ARGININE N-METHYLTRANSFERASE"/>
    <property type="match status" value="1"/>
</dbReference>
<keyword evidence="2" id="KW-1185">Reference proteome</keyword>
<dbReference type="EC" id="2.1.1.319" evidence="1"/>
<evidence type="ECO:0000313" key="1">
    <source>
        <dbReference type="EMBL" id="MBB5076505.1"/>
    </source>
</evidence>
<dbReference type="AlphaFoldDB" id="A0A7W8A0A9"/>
<sequence>MTRDIYTWKGGSVGIAVSDNPDLWPSVGEYPFYDRILYYVMTHDHLRNAALGHALRAVAAGRRVIDIGTGRDLNWALEAAGHGAKHVYAIEAIQESHEMAIRRGAASPYADVIEVVHGTSFDVRPAERAEVCVAELIGSIASSEGMLAAMADAHERLLTHDGVVVPAACDTLVGAVSSRELFPDGPAFSRKALPYLRKIFDLYEQPFDVRLAVADPGPEVLLSTVGAVETLRFDGSTPLDDTTRVSLMIERDGAVDGLLCWIGLDAGAGARRLDSLLDKTSWMPVYLPVFDSLVRVRRGDELTVEFERRTSDDGVHPDYHVRGTLATSAGVTSGSLLSGHHEPQLGTKPIYRQLLEAIR</sequence>
<dbReference type="SUPFAM" id="SSF53335">
    <property type="entry name" value="S-adenosyl-L-methionine-dependent methyltransferases"/>
    <property type="match status" value="1"/>
</dbReference>
<name>A0A7W8A0A9_9ACTN</name>
<protein>
    <submittedName>
        <fullName evidence="1">Protein arginine N-methyltransferase 1</fullName>
        <ecNumber evidence="1">2.1.1.319</ecNumber>
    </submittedName>
</protein>
<dbReference type="GO" id="GO:0032259">
    <property type="term" value="P:methylation"/>
    <property type="evidence" value="ECO:0007669"/>
    <property type="project" value="UniProtKB-KW"/>
</dbReference>
<evidence type="ECO:0000313" key="2">
    <source>
        <dbReference type="Proteomes" id="UP000568380"/>
    </source>
</evidence>
<reference evidence="1 2" key="1">
    <citation type="submission" date="2020-08" db="EMBL/GenBank/DDBJ databases">
        <title>Genomic Encyclopedia of Type Strains, Phase IV (KMG-IV): sequencing the most valuable type-strain genomes for metagenomic binning, comparative biology and taxonomic classification.</title>
        <authorList>
            <person name="Goeker M."/>
        </authorList>
    </citation>
    <scope>NUCLEOTIDE SEQUENCE [LARGE SCALE GENOMIC DNA]</scope>
    <source>
        <strain evidence="1 2">DSM 45385</strain>
    </source>
</reference>
<keyword evidence="1" id="KW-0489">Methyltransferase</keyword>
<dbReference type="PANTHER" id="PTHR11006:SF4">
    <property type="entry name" value="PROTEIN ARGININE N-METHYLTRANSFERASE 7"/>
    <property type="match status" value="1"/>
</dbReference>
<dbReference type="InterPro" id="IPR029063">
    <property type="entry name" value="SAM-dependent_MTases_sf"/>
</dbReference>
<dbReference type="EMBL" id="JACHIN010000002">
    <property type="protein sequence ID" value="MBB5076505.1"/>
    <property type="molecule type" value="Genomic_DNA"/>
</dbReference>
<keyword evidence="1" id="KW-0808">Transferase</keyword>
<proteinExistence type="predicted"/>
<dbReference type="GO" id="GO:0035242">
    <property type="term" value="F:protein-arginine omega-N asymmetric methyltransferase activity"/>
    <property type="evidence" value="ECO:0007669"/>
    <property type="project" value="UniProtKB-EC"/>
</dbReference>
<comment type="caution">
    <text evidence="1">The sequence shown here is derived from an EMBL/GenBank/DDBJ whole genome shotgun (WGS) entry which is preliminary data.</text>
</comment>
<dbReference type="Proteomes" id="UP000568380">
    <property type="component" value="Unassembled WGS sequence"/>
</dbReference>
<dbReference type="GO" id="GO:0042054">
    <property type="term" value="F:histone methyltransferase activity"/>
    <property type="evidence" value="ECO:0007669"/>
    <property type="project" value="TreeGrafter"/>
</dbReference>
<organism evidence="1 2">
    <name type="scientific">Nonomuraea endophytica</name>
    <dbReference type="NCBI Taxonomy" id="714136"/>
    <lineage>
        <taxon>Bacteria</taxon>
        <taxon>Bacillati</taxon>
        <taxon>Actinomycetota</taxon>
        <taxon>Actinomycetes</taxon>
        <taxon>Streptosporangiales</taxon>
        <taxon>Streptosporangiaceae</taxon>
        <taxon>Nonomuraea</taxon>
    </lineage>
</organism>
<gene>
    <name evidence="1" type="ORF">HNR40_001969</name>
</gene>
<dbReference type="Gene3D" id="3.40.50.150">
    <property type="entry name" value="Vaccinia Virus protein VP39"/>
    <property type="match status" value="1"/>
</dbReference>
<accession>A0A7W8A0A9</accession>
<dbReference type="CDD" id="cd02440">
    <property type="entry name" value="AdoMet_MTases"/>
    <property type="match status" value="1"/>
</dbReference>
<dbReference type="InterPro" id="IPR025799">
    <property type="entry name" value="Arg_MeTrfase"/>
</dbReference>